<name>A6W076_MARMS</name>
<sequence length="488" mass="52935">MLPLLKWIFFMKDIHNLVDSHDGIGLAEFVKKGEIKSEELLECCIERAEKVNPEINAIAETLYDSARKATPHEGLFSGVPTFVKDLFAPVAEARMTNGSHALGEARPGMDDNLVSRLRKTGCTFIGTSTSPEFGASYTTESTRFGPTRNPWNTKHSSGGSSGGSAALVAARVVPFAHANDGGGSIRVPASCCGLFGMKPTRGRMPSGPLTGEGWGGFGTAHAISLSVRDSAALMDLTAGMDLGAPYASPSQSMSFLDATKTPVRPLRIALVESMDPWPSSPESLAAVRHAAKLCESLGHAVTQAELPVDLYQFFDQCFDIIGTNTRNYVELLGQMRGKDVSLDELQVHTRIMLREKGNIGAVQYVRAIESMHALGRRFANLMTEYDVILTPTLAKPPVLIGTLDVIDENKYADDLIQHYHSYSPYTCLFNATGQPAMSVPLYWTEQGLPIGAHFSGRFGDEETLFSLAAQLELAQPWFSNRPKVNACS</sequence>
<dbReference type="GO" id="GO:0004040">
    <property type="term" value="F:amidase activity"/>
    <property type="evidence" value="ECO:0007669"/>
    <property type="project" value="UniProtKB-EC"/>
</dbReference>
<dbReference type="EMBL" id="CP000749">
    <property type="protein sequence ID" value="ABR72105.1"/>
    <property type="molecule type" value="Genomic_DNA"/>
</dbReference>
<gene>
    <name evidence="4" type="ordered locus">Mmwyl1_3197</name>
</gene>
<feature type="domain" description="Amidase" evidence="3">
    <location>
        <begin position="39"/>
        <end position="464"/>
    </location>
</feature>
<feature type="region of interest" description="Disordered" evidence="2">
    <location>
        <begin position="136"/>
        <end position="162"/>
    </location>
</feature>
<organism evidence="4">
    <name type="scientific">Marinomonas sp. (strain MWYL1)</name>
    <dbReference type="NCBI Taxonomy" id="400668"/>
    <lineage>
        <taxon>Bacteria</taxon>
        <taxon>Pseudomonadati</taxon>
        <taxon>Pseudomonadota</taxon>
        <taxon>Gammaproteobacteria</taxon>
        <taxon>Oceanospirillales</taxon>
        <taxon>Oceanospirillaceae</taxon>
        <taxon>Marinomonas</taxon>
    </lineage>
</organism>
<dbReference type="STRING" id="400668.Mmwyl1_3197"/>
<evidence type="ECO:0000313" key="4">
    <source>
        <dbReference type="EMBL" id="ABR72105.1"/>
    </source>
</evidence>
<dbReference type="EC" id="3.5.1.4" evidence="4"/>
<dbReference type="InterPro" id="IPR023631">
    <property type="entry name" value="Amidase_dom"/>
</dbReference>
<protein>
    <submittedName>
        <fullName evidence="4">Amidase</fullName>
        <ecNumber evidence="4">3.5.1.4</ecNumber>
    </submittedName>
</protein>
<dbReference type="PANTHER" id="PTHR11895">
    <property type="entry name" value="TRANSAMIDASE"/>
    <property type="match status" value="1"/>
</dbReference>
<dbReference type="AlphaFoldDB" id="A6W076"/>
<dbReference type="SUPFAM" id="SSF75304">
    <property type="entry name" value="Amidase signature (AS) enzymes"/>
    <property type="match status" value="1"/>
</dbReference>
<dbReference type="InterPro" id="IPR000120">
    <property type="entry name" value="Amidase"/>
</dbReference>
<evidence type="ECO:0000259" key="3">
    <source>
        <dbReference type="Pfam" id="PF01425"/>
    </source>
</evidence>
<dbReference type="HOGENOM" id="CLU_009600_0_4_6"/>
<dbReference type="InterPro" id="IPR036928">
    <property type="entry name" value="AS_sf"/>
</dbReference>
<dbReference type="PANTHER" id="PTHR11895:SF7">
    <property type="entry name" value="GLUTAMYL-TRNA(GLN) AMIDOTRANSFERASE SUBUNIT A, MITOCHONDRIAL"/>
    <property type="match status" value="1"/>
</dbReference>
<dbReference type="InterPro" id="IPR020556">
    <property type="entry name" value="Amidase_CS"/>
</dbReference>
<reference evidence="4" key="1">
    <citation type="submission" date="2007-06" db="EMBL/GenBank/DDBJ databases">
        <title>Complete sequence of Marinomonas sp. MWYL1.</title>
        <authorList>
            <consortium name="US DOE Joint Genome Institute"/>
            <person name="Copeland A."/>
            <person name="Lucas S."/>
            <person name="Lapidus A."/>
            <person name="Barry K."/>
            <person name="Glavina del Rio T."/>
            <person name="Dalin E."/>
            <person name="Tice H."/>
            <person name="Pitluck S."/>
            <person name="Kiss H."/>
            <person name="Brettin T."/>
            <person name="Bruce D."/>
            <person name="Detter J.C."/>
            <person name="Han C."/>
            <person name="Schmutz J."/>
            <person name="Larimer F."/>
            <person name="Land M."/>
            <person name="Hauser L."/>
            <person name="Kyrpides N."/>
            <person name="Kim E."/>
            <person name="Johnston A.W.B."/>
            <person name="Todd J.D."/>
            <person name="Rogers R."/>
            <person name="Wexler M."/>
            <person name="Bond P.L."/>
            <person name="Li Y."/>
            <person name="Richardson P."/>
        </authorList>
    </citation>
    <scope>NUCLEOTIDE SEQUENCE [LARGE SCALE GENOMIC DNA]</scope>
    <source>
        <strain evidence="4">MWYL1</strain>
    </source>
</reference>
<dbReference type="KEGG" id="mmw:Mmwyl1_3197"/>
<feature type="compositionally biased region" description="Polar residues" evidence="2">
    <location>
        <begin position="136"/>
        <end position="155"/>
    </location>
</feature>
<accession>A6W076</accession>
<dbReference type="PROSITE" id="PS00571">
    <property type="entry name" value="AMIDASES"/>
    <property type="match status" value="1"/>
</dbReference>
<comment type="similarity">
    <text evidence="1">Belongs to the amidase family.</text>
</comment>
<dbReference type="eggNOG" id="COG0154">
    <property type="taxonomic scope" value="Bacteria"/>
</dbReference>
<dbReference type="Gene3D" id="3.90.1300.10">
    <property type="entry name" value="Amidase signature (AS) domain"/>
    <property type="match status" value="1"/>
</dbReference>
<keyword evidence="4" id="KW-0378">Hydrolase</keyword>
<dbReference type="Pfam" id="PF01425">
    <property type="entry name" value="Amidase"/>
    <property type="match status" value="1"/>
</dbReference>
<evidence type="ECO:0000256" key="1">
    <source>
        <dbReference type="ARBA" id="ARBA00009199"/>
    </source>
</evidence>
<proteinExistence type="inferred from homology"/>
<evidence type="ECO:0000256" key="2">
    <source>
        <dbReference type="SAM" id="MobiDB-lite"/>
    </source>
</evidence>